<sequence>MRDVRAGRGALGTCRFLVVRQVLGVWALLGTRVVLVADVIDVVGALRARRGRGVGECTGLGWWPW</sequence>
<comment type="caution">
    <text evidence="1">The sequence shown here is derived from an EMBL/GenBank/DDBJ whole genome shotgun (WGS) entry which is preliminary data.</text>
</comment>
<evidence type="ECO:0000313" key="1">
    <source>
        <dbReference type="EMBL" id="OON72234.1"/>
    </source>
</evidence>
<gene>
    <name evidence="1" type="ORF">B1H18_30430</name>
</gene>
<reference evidence="1 2" key="1">
    <citation type="submission" date="2017-02" db="EMBL/GenBank/DDBJ databases">
        <title>Draft Genome Sequence of Streptomyces tsukubaensis F601, a Producer of the immunosuppressant tacrolimus FK506.</title>
        <authorList>
            <person name="Zong G."/>
            <person name="Zhong C."/>
            <person name="Fu J."/>
            <person name="Qin R."/>
            <person name="Cao G."/>
        </authorList>
    </citation>
    <scope>NUCLEOTIDE SEQUENCE [LARGE SCALE GENOMIC DNA]</scope>
    <source>
        <strain evidence="1 2">F601</strain>
    </source>
</reference>
<protein>
    <submittedName>
        <fullName evidence="1">Uncharacterized protein</fullName>
    </submittedName>
</protein>
<organism evidence="1 2">
    <name type="scientific">Streptomyces tsukubensis</name>
    <dbReference type="NCBI Taxonomy" id="83656"/>
    <lineage>
        <taxon>Bacteria</taxon>
        <taxon>Bacillati</taxon>
        <taxon>Actinomycetota</taxon>
        <taxon>Actinomycetes</taxon>
        <taxon>Kitasatosporales</taxon>
        <taxon>Streptomycetaceae</taxon>
        <taxon>Streptomyces</taxon>
    </lineage>
</organism>
<dbReference type="Proteomes" id="UP000190539">
    <property type="component" value="Unassembled WGS sequence"/>
</dbReference>
<dbReference type="AlphaFoldDB" id="A0A1V4A151"/>
<evidence type="ECO:0000313" key="2">
    <source>
        <dbReference type="Proteomes" id="UP000190539"/>
    </source>
</evidence>
<accession>A0A1V4A151</accession>
<name>A0A1V4A151_9ACTN</name>
<keyword evidence="2" id="KW-1185">Reference proteome</keyword>
<proteinExistence type="predicted"/>
<dbReference type="EMBL" id="MVFC01000040">
    <property type="protein sequence ID" value="OON72234.1"/>
    <property type="molecule type" value="Genomic_DNA"/>
</dbReference>